<evidence type="ECO:0000313" key="2">
    <source>
        <dbReference type="Proteomes" id="UP000499080"/>
    </source>
</evidence>
<protein>
    <submittedName>
        <fullName evidence="1">Uncharacterized protein</fullName>
    </submittedName>
</protein>
<name>A0A4Y2R0C3_ARAVE</name>
<dbReference type="Proteomes" id="UP000499080">
    <property type="component" value="Unassembled WGS sequence"/>
</dbReference>
<dbReference type="AlphaFoldDB" id="A0A4Y2R0C3"/>
<sequence length="93" mass="10441">MEMDIFMKVLTTTTVDTWSSCEIQKVQLEDPAIKTILENKLNSVDRPSCQEIAPESPATKRYWALWDSLHLTASGKFFTASGKVMMESPVDGN</sequence>
<reference evidence="1 2" key="1">
    <citation type="journal article" date="2019" name="Sci. Rep.">
        <title>Orb-weaving spider Araneus ventricosus genome elucidates the spidroin gene catalogue.</title>
        <authorList>
            <person name="Kono N."/>
            <person name="Nakamura H."/>
            <person name="Ohtoshi R."/>
            <person name="Moran D.A.P."/>
            <person name="Shinohara A."/>
            <person name="Yoshida Y."/>
            <person name="Fujiwara M."/>
            <person name="Mori M."/>
            <person name="Tomita M."/>
            <person name="Arakawa K."/>
        </authorList>
    </citation>
    <scope>NUCLEOTIDE SEQUENCE [LARGE SCALE GENOMIC DNA]</scope>
</reference>
<dbReference type="EMBL" id="BGPR01015411">
    <property type="protein sequence ID" value="GBN69124.1"/>
    <property type="molecule type" value="Genomic_DNA"/>
</dbReference>
<comment type="caution">
    <text evidence="1">The sequence shown here is derived from an EMBL/GenBank/DDBJ whole genome shotgun (WGS) entry which is preliminary data.</text>
</comment>
<gene>
    <name evidence="1" type="ORF">AVEN_79405_1</name>
</gene>
<accession>A0A4Y2R0C3</accession>
<evidence type="ECO:0000313" key="1">
    <source>
        <dbReference type="EMBL" id="GBN69124.1"/>
    </source>
</evidence>
<proteinExistence type="predicted"/>
<keyword evidence="2" id="KW-1185">Reference proteome</keyword>
<dbReference type="OrthoDB" id="425619at2759"/>
<organism evidence="1 2">
    <name type="scientific">Araneus ventricosus</name>
    <name type="common">Orbweaver spider</name>
    <name type="synonym">Epeira ventricosa</name>
    <dbReference type="NCBI Taxonomy" id="182803"/>
    <lineage>
        <taxon>Eukaryota</taxon>
        <taxon>Metazoa</taxon>
        <taxon>Ecdysozoa</taxon>
        <taxon>Arthropoda</taxon>
        <taxon>Chelicerata</taxon>
        <taxon>Arachnida</taxon>
        <taxon>Araneae</taxon>
        <taxon>Araneomorphae</taxon>
        <taxon>Entelegynae</taxon>
        <taxon>Araneoidea</taxon>
        <taxon>Araneidae</taxon>
        <taxon>Araneus</taxon>
    </lineage>
</organism>